<sequence>MLIQSYGPDFALAKFQVDAAARILAGFEQPRSIATLVSAGTGSGKTLAFYLPSLARVASHIQRDPSASRWVKVLALYPRNELLKDQFAEVFSQARRLDSGLSQRGCRKILIGTYFGPTPNNAASAEESTGWRRHAEGSICDYLRCPNEGCDGDMLWHNEDRTAAVERLVCQTCAASIESDEIILTRGRLEHESPDILFTTTEMLNQRMGDDRVRHLFGLGDRCERSVELVLLDEVHTYAGTSGAQVAYLLRRWRRLLRKSVSFVGLSATLADGARFFARLTGLPEQASLEIAPRTREMIAEGAEYLLALRGDPVSRSALLSTTIQSAMLLSRMLDAQDQRRSDGLFGERLFLFADNLDVINRMFFAMLDAEGRQSNGRIDMNGHPNGGLASLRTPMASEQRKLHGQDWQAAVDIGHTLQSNDRKTVGRVMSMDPGVGSHLDIIVATASLEVGYNDPLVGAVIQHKSPRDVAQFLQRKGRAGRPRRMRPWTVVVLSDYGRDRLAYQGYDLLFDPELSARSLPIGNRYVERIQAVYATLDYLSLMIGANPRGSVWTNMYGPASTPNQRARQQKLAALIRRILANDDDLERFAAYLTQALKLDRDEIDSLLWEHPRPLLVEVLPTALRRLESCWGVLGEECADYQVGNSPLPEFAPANLFSDLNLPEVEIVLGQSGSVTPERIVMPISKAMKEYAAGRVSRRYAISHARERHWICPQLDPNVAQSVDLAPYIRADLIGDWRIGADAGAVLSIPVYRPREFLVQQPANTVIDTSNARLNWRSQIVAREAGLVMVPPINSPWSRFIADARFYTHQSLSAVEARRMAIGSDASIRYRDGTSFNKKFSYEMEGGPAALGFSFGVDAFCLRLQYPHDLWSSLGDDADPRYRAIRTARFHDQAINGPYLDRVDNRFAREWLAHLLLAAISNEAIARTIGLAEAAANLIQDQAELSLDQTLDILFQSPIVDDPTGQGNVQDKLRQELALFIADSQIRASLFSLAEILWLPIGMSWEPWLRERFAATTAAAAINAILSLCPEIDAEGLVVDIDPGPREPDDVLADQTAAEIWISETSPGGNGQIEEALRQYAEDPRRFYSLMTAALRDNDFALSDYQLQRFLSQIVEEDPAGELALATDRFRDFYGASESYQAFTSLRETLAAQGFVTFHAFIVALANRILRPGSTRESDRFFLDAVRGWSAEEERLGIELDARVVAYRLSRRGDIDSALSFAGIDAPTVNPDQWRFGVIYGLLWPRGPQIRQAGLHLYSQYSDLPAPEPLLLMSFLGHEDVFINLEDDNWATECLERLANAGAITLSCPMSQAGRLADALSILATNPVQSGYLSVFARVQAIRRSGGNYHIDVDIAEALQ</sequence>
<dbReference type="Gene3D" id="3.40.50.300">
    <property type="entry name" value="P-loop containing nucleotide triphosphate hydrolases"/>
    <property type="match status" value="2"/>
</dbReference>
<name>A0A212SAC7_RHOAC</name>
<dbReference type="Pfam" id="PF00270">
    <property type="entry name" value="DEAD"/>
    <property type="match status" value="2"/>
</dbReference>
<keyword evidence="5" id="KW-0347">Helicase</keyword>
<keyword evidence="5" id="KW-0378">Hydrolase</keyword>
<dbReference type="SMART" id="SM00487">
    <property type="entry name" value="DEXDc"/>
    <property type="match status" value="1"/>
</dbReference>
<reference evidence="6" key="1">
    <citation type="submission" date="2017-06" db="EMBL/GenBank/DDBJ databases">
        <authorList>
            <person name="Varghese N."/>
            <person name="Submissions S."/>
        </authorList>
    </citation>
    <scope>NUCLEOTIDE SEQUENCE [LARGE SCALE GENOMIC DNA]</scope>
    <source>
        <strain evidence="6">DSM 137</strain>
    </source>
</reference>
<accession>A0A212SAC7</accession>
<evidence type="ECO:0000313" key="5">
    <source>
        <dbReference type="EMBL" id="SNB82459.1"/>
    </source>
</evidence>
<dbReference type="PROSITE" id="PS51192">
    <property type="entry name" value="HELICASE_ATP_BIND_1"/>
    <property type="match status" value="1"/>
</dbReference>
<gene>
    <name evidence="5" type="ORF">SAMN06265338_12020</name>
</gene>
<dbReference type="PANTHER" id="PTHR47962">
    <property type="entry name" value="ATP-DEPENDENT HELICASE LHR-RELATED-RELATED"/>
    <property type="match status" value="1"/>
</dbReference>
<dbReference type="SUPFAM" id="SSF52540">
    <property type="entry name" value="P-loop containing nucleoside triphosphate hydrolases"/>
    <property type="match status" value="1"/>
</dbReference>
<keyword evidence="1" id="KW-0547">Nucleotide-binding</keyword>
<dbReference type="GO" id="GO:0003677">
    <property type="term" value="F:DNA binding"/>
    <property type="evidence" value="ECO:0007669"/>
    <property type="project" value="TreeGrafter"/>
</dbReference>
<dbReference type="Pfam" id="PF00271">
    <property type="entry name" value="Helicase_C"/>
    <property type="match status" value="1"/>
</dbReference>
<keyword evidence="2" id="KW-0067">ATP-binding</keyword>
<dbReference type="GO" id="GO:0004386">
    <property type="term" value="F:helicase activity"/>
    <property type="evidence" value="ECO:0007669"/>
    <property type="project" value="UniProtKB-KW"/>
</dbReference>
<evidence type="ECO:0000259" key="3">
    <source>
        <dbReference type="PROSITE" id="PS51192"/>
    </source>
</evidence>
<evidence type="ECO:0000313" key="6">
    <source>
        <dbReference type="Proteomes" id="UP000198418"/>
    </source>
</evidence>
<evidence type="ECO:0000259" key="4">
    <source>
        <dbReference type="PROSITE" id="PS51194"/>
    </source>
</evidence>
<dbReference type="SMART" id="SM00490">
    <property type="entry name" value="HELICc"/>
    <property type="match status" value="1"/>
</dbReference>
<protein>
    <submittedName>
        <fullName evidence="5">Helicase conserved C-terminal domain-containing protein</fullName>
    </submittedName>
</protein>
<dbReference type="InterPro" id="IPR052511">
    <property type="entry name" value="ATP-dep_Helicase"/>
</dbReference>
<dbReference type="PROSITE" id="PS51194">
    <property type="entry name" value="HELICASE_CTER"/>
    <property type="match status" value="1"/>
</dbReference>
<dbReference type="GO" id="GO:0016887">
    <property type="term" value="F:ATP hydrolysis activity"/>
    <property type="evidence" value="ECO:0007669"/>
    <property type="project" value="TreeGrafter"/>
</dbReference>
<dbReference type="PANTHER" id="PTHR47962:SF5">
    <property type="entry name" value="ATP-DEPENDENT HELICASE LHR-RELATED"/>
    <property type="match status" value="1"/>
</dbReference>
<feature type="domain" description="Helicase ATP-binding" evidence="3">
    <location>
        <begin position="26"/>
        <end position="288"/>
    </location>
</feature>
<organism evidence="5 6">
    <name type="scientific">Rhodoblastus acidophilus</name>
    <name type="common">Rhodopseudomonas acidophila</name>
    <dbReference type="NCBI Taxonomy" id="1074"/>
    <lineage>
        <taxon>Bacteria</taxon>
        <taxon>Pseudomonadati</taxon>
        <taxon>Pseudomonadota</taxon>
        <taxon>Alphaproteobacteria</taxon>
        <taxon>Hyphomicrobiales</taxon>
        <taxon>Rhodoblastaceae</taxon>
        <taxon>Rhodoblastus</taxon>
    </lineage>
</organism>
<proteinExistence type="predicted"/>
<dbReference type="InterPro" id="IPR014001">
    <property type="entry name" value="Helicase_ATP-bd"/>
</dbReference>
<dbReference type="InterPro" id="IPR027417">
    <property type="entry name" value="P-loop_NTPase"/>
</dbReference>
<evidence type="ECO:0000256" key="1">
    <source>
        <dbReference type="ARBA" id="ARBA00022741"/>
    </source>
</evidence>
<dbReference type="InterPro" id="IPR011545">
    <property type="entry name" value="DEAD/DEAH_box_helicase_dom"/>
</dbReference>
<dbReference type="InterPro" id="IPR001650">
    <property type="entry name" value="Helicase_C-like"/>
</dbReference>
<dbReference type="EMBL" id="FYDG01000020">
    <property type="protein sequence ID" value="SNB82459.1"/>
    <property type="molecule type" value="Genomic_DNA"/>
</dbReference>
<dbReference type="NCBIfam" id="NF041067">
    <property type="entry name" value="DpdJ"/>
    <property type="match status" value="1"/>
</dbReference>
<dbReference type="GO" id="GO:0005524">
    <property type="term" value="F:ATP binding"/>
    <property type="evidence" value="ECO:0007669"/>
    <property type="project" value="UniProtKB-KW"/>
</dbReference>
<evidence type="ECO:0000256" key="2">
    <source>
        <dbReference type="ARBA" id="ARBA00022840"/>
    </source>
</evidence>
<feature type="domain" description="Helicase C-terminal" evidence="4">
    <location>
        <begin position="329"/>
        <end position="534"/>
    </location>
</feature>
<dbReference type="Proteomes" id="UP000198418">
    <property type="component" value="Unassembled WGS sequence"/>
</dbReference>
<keyword evidence="6" id="KW-1185">Reference proteome</keyword>